<protein>
    <submittedName>
        <fullName evidence="1">Uncharacterized protein</fullName>
    </submittedName>
</protein>
<accession>A0A0E9P902</accession>
<sequence length="59" mass="6311">MGKIMSLQLCLVLGINSIRNSLLKILLSSYCCVFFPTVPLGNIPVGILVCHCSEGSCNP</sequence>
<evidence type="ECO:0000313" key="1">
    <source>
        <dbReference type="EMBL" id="JAH00540.1"/>
    </source>
</evidence>
<reference evidence="1" key="1">
    <citation type="submission" date="2014-11" db="EMBL/GenBank/DDBJ databases">
        <authorList>
            <person name="Amaro Gonzalez C."/>
        </authorList>
    </citation>
    <scope>NUCLEOTIDE SEQUENCE</scope>
</reference>
<reference evidence="1" key="2">
    <citation type="journal article" date="2015" name="Fish Shellfish Immunol.">
        <title>Early steps in the European eel (Anguilla anguilla)-Vibrio vulnificus interaction in the gills: Role of the RtxA13 toxin.</title>
        <authorList>
            <person name="Callol A."/>
            <person name="Pajuelo D."/>
            <person name="Ebbesson L."/>
            <person name="Teles M."/>
            <person name="MacKenzie S."/>
            <person name="Amaro C."/>
        </authorList>
    </citation>
    <scope>NUCLEOTIDE SEQUENCE</scope>
</reference>
<organism evidence="1">
    <name type="scientific">Anguilla anguilla</name>
    <name type="common">European freshwater eel</name>
    <name type="synonym">Muraena anguilla</name>
    <dbReference type="NCBI Taxonomy" id="7936"/>
    <lineage>
        <taxon>Eukaryota</taxon>
        <taxon>Metazoa</taxon>
        <taxon>Chordata</taxon>
        <taxon>Craniata</taxon>
        <taxon>Vertebrata</taxon>
        <taxon>Euteleostomi</taxon>
        <taxon>Actinopterygii</taxon>
        <taxon>Neopterygii</taxon>
        <taxon>Teleostei</taxon>
        <taxon>Anguilliformes</taxon>
        <taxon>Anguillidae</taxon>
        <taxon>Anguilla</taxon>
    </lineage>
</organism>
<proteinExistence type="predicted"/>
<name>A0A0E9P902_ANGAN</name>
<dbReference type="EMBL" id="GBXM01108037">
    <property type="protein sequence ID" value="JAH00540.1"/>
    <property type="molecule type" value="Transcribed_RNA"/>
</dbReference>
<dbReference type="AlphaFoldDB" id="A0A0E9P902"/>